<reference evidence="8 9" key="1">
    <citation type="submission" date="2020-08" db="EMBL/GenBank/DDBJ databases">
        <title>Sequencing the genomes of 1000 actinobacteria strains.</title>
        <authorList>
            <person name="Klenk H.-P."/>
        </authorList>
    </citation>
    <scope>NUCLEOTIDE SEQUENCE [LARGE SCALE GENOMIC DNA]</scope>
    <source>
        <strain evidence="8 9">DSM 45362</strain>
    </source>
</reference>
<gene>
    <name evidence="8" type="ORF">F4553_002934</name>
</gene>
<comment type="cofactor">
    <cofactor evidence="1 6 7">
        <name>pyridoxal 5'-phosphate</name>
        <dbReference type="ChEBI" id="CHEBI:597326"/>
    </cofactor>
</comment>
<dbReference type="Proteomes" id="UP000587527">
    <property type="component" value="Unassembled WGS sequence"/>
</dbReference>
<dbReference type="InterPro" id="IPR015421">
    <property type="entry name" value="PyrdxlP-dep_Trfase_major"/>
</dbReference>
<dbReference type="Gene3D" id="3.40.640.10">
    <property type="entry name" value="Type I PLP-dependent aspartate aminotransferase-like (Major domain)"/>
    <property type="match status" value="1"/>
</dbReference>
<organism evidence="8 9">
    <name type="scientific">Allocatelliglobosispora scoriae</name>
    <dbReference type="NCBI Taxonomy" id="643052"/>
    <lineage>
        <taxon>Bacteria</taxon>
        <taxon>Bacillati</taxon>
        <taxon>Actinomycetota</taxon>
        <taxon>Actinomycetes</taxon>
        <taxon>Micromonosporales</taxon>
        <taxon>Micromonosporaceae</taxon>
        <taxon>Allocatelliglobosispora</taxon>
    </lineage>
</organism>
<keyword evidence="4 6" id="KW-0663">Pyridoxal phosphate</keyword>
<evidence type="ECO:0000256" key="1">
    <source>
        <dbReference type="ARBA" id="ARBA00001933"/>
    </source>
</evidence>
<dbReference type="Pfam" id="PF00282">
    <property type="entry name" value="Pyridoxal_deC"/>
    <property type="match status" value="1"/>
</dbReference>
<dbReference type="EMBL" id="JACHMN010000002">
    <property type="protein sequence ID" value="MBB5869555.1"/>
    <property type="molecule type" value="Genomic_DNA"/>
</dbReference>
<proteinExistence type="inferred from homology"/>
<sequence>MSNRHPAMEPGRDEVAAMMAAATSLVTDFLGSVDTAPTAPLDFPASELTELFAPPGDRPGDLDDLLATFRDAAAQAAETVSPGFYAYFPGGGLFASALAELLAATVNRYTGSGAMAPKLVAMEHGVIQWFCSVFGLPPTAGGVLSSGASSGNLSALVTARQHRLGGPDRTGTLYVTEHTHHSVAKAAMIAGFTPDQVRLVPVTADFRMDPTAAEQMIAADRTAGLRPFLLIGTAGTTNTGTIDPLADLAEVARRHGLWFHVDAAYGGAFQLTARGRVKLAGIEQADSITLDAHKSLFMPYSTGILLVRDPRLLRSAHSMDADYLQDLALGDELPNWADHGTELTRPFRGLRLWLPLHLYGVDAFRSELDEKLDLSEVVRRELRELPVIATSEPDLTVHTFRAPGGEKESQQLLERIHASRRVALTSTRINGDYALRLCVLSHRTHRSHVDEALGIIRAAALAA</sequence>
<dbReference type="AlphaFoldDB" id="A0A841BPF0"/>
<keyword evidence="9" id="KW-1185">Reference proteome</keyword>
<dbReference type="GO" id="GO:0005737">
    <property type="term" value="C:cytoplasm"/>
    <property type="evidence" value="ECO:0007669"/>
    <property type="project" value="TreeGrafter"/>
</dbReference>
<dbReference type="RefSeq" id="WP_184836249.1">
    <property type="nucleotide sequence ID" value="NZ_JACHMN010000002.1"/>
</dbReference>
<keyword evidence="5 7" id="KW-0456">Lyase</keyword>
<dbReference type="PANTHER" id="PTHR11999">
    <property type="entry name" value="GROUP II PYRIDOXAL-5-PHOSPHATE DECARBOXYLASE"/>
    <property type="match status" value="1"/>
</dbReference>
<dbReference type="PANTHER" id="PTHR11999:SF70">
    <property type="entry name" value="MIP05841P"/>
    <property type="match status" value="1"/>
</dbReference>
<comment type="caution">
    <text evidence="8">The sequence shown here is derived from an EMBL/GenBank/DDBJ whole genome shotgun (WGS) entry which is preliminary data.</text>
</comment>
<dbReference type="SUPFAM" id="SSF53383">
    <property type="entry name" value="PLP-dependent transferases"/>
    <property type="match status" value="1"/>
</dbReference>
<feature type="modified residue" description="N6-(pyridoxal phosphate)lysine" evidence="6">
    <location>
        <position position="294"/>
    </location>
</feature>
<evidence type="ECO:0000256" key="6">
    <source>
        <dbReference type="PIRSR" id="PIRSR602129-50"/>
    </source>
</evidence>
<evidence type="ECO:0000313" key="8">
    <source>
        <dbReference type="EMBL" id="MBB5869555.1"/>
    </source>
</evidence>
<dbReference type="GO" id="GO:0004058">
    <property type="term" value="F:aromatic-L-amino-acid decarboxylase activity"/>
    <property type="evidence" value="ECO:0007669"/>
    <property type="project" value="UniProtKB-EC"/>
</dbReference>
<comment type="similarity">
    <text evidence="2 7">Belongs to the group II decarboxylase family.</text>
</comment>
<dbReference type="Gene3D" id="3.90.1150.170">
    <property type="match status" value="1"/>
</dbReference>
<dbReference type="EC" id="4.1.1.28" evidence="8"/>
<dbReference type="Gene3D" id="3.90.1150.10">
    <property type="entry name" value="Aspartate Aminotransferase, domain 1"/>
    <property type="match status" value="1"/>
</dbReference>
<evidence type="ECO:0000256" key="5">
    <source>
        <dbReference type="ARBA" id="ARBA00023239"/>
    </source>
</evidence>
<accession>A0A841BPF0</accession>
<dbReference type="InterPro" id="IPR002129">
    <property type="entry name" value="PyrdxlP-dep_de-COase"/>
</dbReference>
<evidence type="ECO:0000256" key="4">
    <source>
        <dbReference type="ARBA" id="ARBA00022898"/>
    </source>
</evidence>
<dbReference type="InterPro" id="IPR010977">
    <property type="entry name" value="Aromatic_deC"/>
</dbReference>
<evidence type="ECO:0000256" key="3">
    <source>
        <dbReference type="ARBA" id="ARBA00022793"/>
    </source>
</evidence>
<evidence type="ECO:0000256" key="7">
    <source>
        <dbReference type="RuleBase" id="RU000382"/>
    </source>
</evidence>
<dbReference type="InterPro" id="IPR015424">
    <property type="entry name" value="PyrdxlP-dep_Trfase"/>
</dbReference>
<dbReference type="GO" id="GO:0006520">
    <property type="term" value="P:amino acid metabolic process"/>
    <property type="evidence" value="ECO:0007669"/>
    <property type="project" value="InterPro"/>
</dbReference>
<keyword evidence="3" id="KW-0210">Decarboxylase</keyword>
<evidence type="ECO:0000313" key="9">
    <source>
        <dbReference type="Proteomes" id="UP000587527"/>
    </source>
</evidence>
<dbReference type="GO" id="GO:0030170">
    <property type="term" value="F:pyridoxal phosphate binding"/>
    <property type="evidence" value="ECO:0007669"/>
    <property type="project" value="InterPro"/>
</dbReference>
<dbReference type="GO" id="GO:0019752">
    <property type="term" value="P:carboxylic acid metabolic process"/>
    <property type="evidence" value="ECO:0007669"/>
    <property type="project" value="InterPro"/>
</dbReference>
<dbReference type="PRINTS" id="PR00800">
    <property type="entry name" value="YHDCRBOXLASE"/>
</dbReference>
<protein>
    <submittedName>
        <fullName evidence="8">Aromatic-L-amino-acid decarboxylase</fullName>
        <ecNumber evidence="8">4.1.1.28</ecNumber>
    </submittedName>
</protein>
<name>A0A841BPF0_9ACTN</name>
<evidence type="ECO:0000256" key="2">
    <source>
        <dbReference type="ARBA" id="ARBA00009533"/>
    </source>
</evidence>
<dbReference type="InterPro" id="IPR015422">
    <property type="entry name" value="PyrdxlP-dep_Trfase_small"/>
</dbReference>